<keyword evidence="4" id="KW-1185">Reference proteome</keyword>
<dbReference type="Pfam" id="PF00403">
    <property type="entry name" value="HMA"/>
    <property type="match status" value="1"/>
</dbReference>
<dbReference type="GO" id="GO:0006825">
    <property type="term" value="P:copper ion transport"/>
    <property type="evidence" value="ECO:0007669"/>
    <property type="project" value="InterPro"/>
</dbReference>
<organism evidence="3 4">
    <name type="scientific">Williamsia limnetica</name>
    <dbReference type="NCBI Taxonomy" id="882452"/>
    <lineage>
        <taxon>Bacteria</taxon>
        <taxon>Bacillati</taxon>
        <taxon>Actinomycetota</taxon>
        <taxon>Actinomycetes</taxon>
        <taxon>Mycobacteriales</taxon>
        <taxon>Nocardiaceae</taxon>
        <taxon>Williamsia</taxon>
    </lineage>
</organism>
<dbReference type="GO" id="GO:0005507">
    <property type="term" value="F:copper ion binding"/>
    <property type="evidence" value="ECO:0007669"/>
    <property type="project" value="InterPro"/>
</dbReference>
<sequence length="88" mass="8904">MRSPCLTTCTARQLQEQGVVMSTSTVTVTGMTCGHCASSVREEVGALPGVSDVEVDLGTGAVTITSTDTIEPAAVKAAVAEAGYQVAE</sequence>
<gene>
    <name evidence="3" type="ORF">DFR67_13020</name>
</gene>
<dbReference type="PRINTS" id="PR00944">
    <property type="entry name" value="CUEXPORT"/>
</dbReference>
<reference evidence="3 4" key="1">
    <citation type="submission" date="2018-06" db="EMBL/GenBank/DDBJ databases">
        <title>Genomic Encyclopedia of Type Strains, Phase IV (KMG-IV): sequencing the most valuable type-strain genomes for metagenomic binning, comparative biology and taxonomic classification.</title>
        <authorList>
            <person name="Goeker M."/>
        </authorList>
    </citation>
    <scope>NUCLEOTIDE SEQUENCE [LARGE SCALE GENOMIC DNA]</scope>
    <source>
        <strain evidence="3 4">DSM 45521</strain>
    </source>
</reference>
<dbReference type="InterPro" id="IPR036163">
    <property type="entry name" value="HMA_dom_sf"/>
</dbReference>
<evidence type="ECO:0000256" key="1">
    <source>
        <dbReference type="ARBA" id="ARBA00022723"/>
    </source>
</evidence>
<dbReference type="InterPro" id="IPR000428">
    <property type="entry name" value="Cu-bd"/>
</dbReference>
<evidence type="ECO:0000313" key="3">
    <source>
        <dbReference type="EMBL" id="PYE11812.1"/>
    </source>
</evidence>
<dbReference type="Gene3D" id="3.30.70.100">
    <property type="match status" value="1"/>
</dbReference>
<proteinExistence type="predicted"/>
<evidence type="ECO:0000313" key="4">
    <source>
        <dbReference type="Proteomes" id="UP000247591"/>
    </source>
</evidence>
<keyword evidence="1" id="KW-0479">Metal-binding</keyword>
<feature type="domain" description="HMA" evidence="2">
    <location>
        <begin position="22"/>
        <end position="87"/>
    </location>
</feature>
<comment type="caution">
    <text evidence="3">The sequence shown here is derived from an EMBL/GenBank/DDBJ whole genome shotgun (WGS) entry which is preliminary data.</text>
</comment>
<dbReference type="Proteomes" id="UP000247591">
    <property type="component" value="Unassembled WGS sequence"/>
</dbReference>
<dbReference type="InterPro" id="IPR017969">
    <property type="entry name" value="Heavy-metal-associated_CS"/>
</dbReference>
<dbReference type="SUPFAM" id="SSF55008">
    <property type="entry name" value="HMA, heavy metal-associated domain"/>
    <property type="match status" value="1"/>
</dbReference>
<accession>A0A318RFQ7</accession>
<evidence type="ECO:0000259" key="2">
    <source>
        <dbReference type="PROSITE" id="PS50846"/>
    </source>
</evidence>
<dbReference type="PROSITE" id="PS01047">
    <property type="entry name" value="HMA_1"/>
    <property type="match status" value="1"/>
</dbReference>
<name>A0A318RFQ7_WILLI</name>
<dbReference type="PROSITE" id="PS50846">
    <property type="entry name" value="HMA_2"/>
    <property type="match status" value="1"/>
</dbReference>
<dbReference type="CDD" id="cd00371">
    <property type="entry name" value="HMA"/>
    <property type="match status" value="1"/>
</dbReference>
<dbReference type="InterPro" id="IPR006121">
    <property type="entry name" value="HMA_dom"/>
</dbReference>
<protein>
    <submittedName>
        <fullName evidence="3">Copper chaperone CopZ</fullName>
    </submittedName>
</protein>
<dbReference type="EMBL" id="QJSP01000030">
    <property type="protein sequence ID" value="PYE11812.1"/>
    <property type="molecule type" value="Genomic_DNA"/>
</dbReference>
<dbReference type="AlphaFoldDB" id="A0A318RFQ7"/>